<evidence type="ECO:0000313" key="6">
    <source>
        <dbReference type="EMBL" id="MFC3107680.1"/>
    </source>
</evidence>
<evidence type="ECO:0000256" key="1">
    <source>
        <dbReference type="ARBA" id="ARBA00009437"/>
    </source>
</evidence>
<evidence type="ECO:0000256" key="2">
    <source>
        <dbReference type="ARBA" id="ARBA00023015"/>
    </source>
</evidence>
<accession>A0ABV7F110</accession>
<dbReference type="PANTHER" id="PTHR30118">
    <property type="entry name" value="HTH-TYPE TRANSCRIPTIONAL REGULATOR LEUO-RELATED"/>
    <property type="match status" value="1"/>
</dbReference>
<keyword evidence="4" id="KW-0804">Transcription</keyword>
<dbReference type="SUPFAM" id="SSF53850">
    <property type="entry name" value="Periplasmic binding protein-like II"/>
    <property type="match status" value="1"/>
</dbReference>
<dbReference type="Proteomes" id="UP001595530">
    <property type="component" value="Unassembled WGS sequence"/>
</dbReference>
<dbReference type="InterPro" id="IPR037402">
    <property type="entry name" value="YidZ_PBP2"/>
</dbReference>
<sequence>MSFLTLDLNLLRVFDAVMTEQNLTRAAGHLAMTQPAVSNALKRLRDALGDELLIRTAFGVKPTPRAEALWPAVRRALSELEAAVTPDTFDVSHAQATFRMAMADATAALWLPALMRSIESDAPGLDIRMVPLTTREPRPMLMRGDIDLAVGFFPGVAAQLSGSQSGTGSPIRHERLYTGQYVCVMRKDHPLAADELTLDAYCAARHLLVSFSGRAHGLIDEALAHINRERHIALTVNQFFTAGKIVADSHLITVLPHHLIAATGMSDALISKELPFPTPSVHVDMLWHERDARSPTHKWLRAHLMTMTSDTFGIGQV</sequence>
<comment type="similarity">
    <text evidence="1">Belongs to the LysR transcriptional regulatory family.</text>
</comment>
<protein>
    <submittedName>
        <fullName evidence="6">LysR family transcriptional regulator</fullName>
    </submittedName>
</protein>
<dbReference type="Pfam" id="PF00126">
    <property type="entry name" value="HTH_1"/>
    <property type="match status" value="1"/>
</dbReference>
<dbReference type="InterPro" id="IPR036388">
    <property type="entry name" value="WH-like_DNA-bd_sf"/>
</dbReference>
<dbReference type="PROSITE" id="PS50931">
    <property type="entry name" value="HTH_LYSR"/>
    <property type="match status" value="1"/>
</dbReference>
<evidence type="ECO:0000256" key="3">
    <source>
        <dbReference type="ARBA" id="ARBA00023125"/>
    </source>
</evidence>
<evidence type="ECO:0000313" key="7">
    <source>
        <dbReference type="Proteomes" id="UP001595530"/>
    </source>
</evidence>
<dbReference type="InterPro" id="IPR050389">
    <property type="entry name" value="LysR-type_TF"/>
</dbReference>
<reference evidence="7" key="1">
    <citation type="journal article" date="2019" name="Int. J. Syst. Evol. Microbiol.">
        <title>The Global Catalogue of Microorganisms (GCM) 10K type strain sequencing project: providing services to taxonomists for standard genome sequencing and annotation.</title>
        <authorList>
            <consortium name="The Broad Institute Genomics Platform"/>
            <consortium name="The Broad Institute Genome Sequencing Center for Infectious Disease"/>
            <person name="Wu L."/>
            <person name="Ma J."/>
        </authorList>
    </citation>
    <scope>NUCLEOTIDE SEQUENCE [LARGE SCALE GENOMIC DNA]</scope>
    <source>
        <strain evidence="7">KCTC 42986</strain>
    </source>
</reference>
<dbReference type="EMBL" id="JBHRTP010000018">
    <property type="protein sequence ID" value="MFC3107680.1"/>
    <property type="molecule type" value="Genomic_DNA"/>
</dbReference>
<keyword evidence="7" id="KW-1185">Reference proteome</keyword>
<dbReference type="RefSeq" id="WP_390321563.1">
    <property type="nucleotide sequence ID" value="NZ_JBHRTP010000018.1"/>
</dbReference>
<dbReference type="InterPro" id="IPR000847">
    <property type="entry name" value="LysR_HTH_N"/>
</dbReference>
<dbReference type="InterPro" id="IPR036390">
    <property type="entry name" value="WH_DNA-bd_sf"/>
</dbReference>
<organism evidence="6 7">
    <name type="scientific">Undibacterium arcticum</name>
    <dbReference type="NCBI Taxonomy" id="1762892"/>
    <lineage>
        <taxon>Bacteria</taxon>
        <taxon>Pseudomonadati</taxon>
        <taxon>Pseudomonadota</taxon>
        <taxon>Betaproteobacteria</taxon>
        <taxon>Burkholderiales</taxon>
        <taxon>Oxalobacteraceae</taxon>
        <taxon>Undibacterium</taxon>
    </lineage>
</organism>
<feature type="domain" description="HTH lysR-type" evidence="5">
    <location>
        <begin position="6"/>
        <end position="63"/>
    </location>
</feature>
<name>A0ABV7F110_9BURK</name>
<keyword evidence="2" id="KW-0805">Transcription regulation</keyword>
<proteinExistence type="inferred from homology"/>
<dbReference type="Gene3D" id="3.40.190.10">
    <property type="entry name" value="Periplasmic binding protein-like II"/>
    <property type="match status" value="2"/>
</dbReference>
<comment type="caution">
    <text evidence="6">The sequence shown here is derived from an EMBL/GenBank/DDBJ whole genome shotgun (WGS) entry which is preliminary data.</text>
</comment>
<keyword evidence="3" id="KW-0238">DNA-binding</keyword>
<dbReference type="CDD" id="cd08417">
    <property type="entry name" value="PBP2_Nitroaromatics_like"/>
    <property type="match status" value="1"/>
</dbReference>
<evidence type="ECO:0000259" key="5">
    <source>
        <dbReference type="PROSITE" id="PS50931"/>
    </source>
</evidence>
<dbReference type="Pfam" id="PF03466">
    <property type="entry name" value="LysR_substrate"/>
    <property type="match status" value="1"/>
</dbReference>
<evidence type="ECO:0000256" key="4">
    <source>
        <dbReference type="ARBA" id="ARBA00023163"/>
    </source>
</evidence>
<dbReference type="Gene3D" id="1.10.10.10">
    <property type="entry name" value="Winged helix-like DNA-binding domain superfamily/Winged helix DNA-binding domain"/>
    <property type="match status" value="1"/>
</dbReference>
<dbReference type="InterPro" id="IPR005119">
    <property type="entry name" value="LysR_subst-bd"/>
</dbReference>
<gene>
    <name evidence="6" type="ORF">ACFOFO_06860</name>
</gene>
<dbReference type="SUPFAM" id="SSF46785">
    <property type="entry name" value="Winged helix' DNA-binding domain"/>
    <property type="match status" value="1"/>
</dbReference>
<dbReference type="PANTHER" id="PTHR30118:SF15">
    <property type="entry name" value="TRANSCRIPTIONAL REGULATORY PROTEIN"/>
    <property type="match status" value="1"/>
</dbReference>
<dbReference type="PRINTS" id="PR00039">
    <property type="entry name" value="HTHLYSR"/>
</dbReference>